<dbReference type="AlphaFoldDB" id="A0A439CZE7"/>
<evidence type="ECO:0000259" key="3">
    <source>
        <dbReference type="Pfam" id="PF03959"/>
    </source>
</evidence>
<dbReference type="Pfam" id="PF03959">
    <property type="entry name" value="FSH1"/>
    <property type="match status" value="1"/>
</dbReference>
<dbReference type="GO" id="GO:0005737">
    <property type="term" value="C:cytoplasm"/>
    <property type="evidence" value="ECO:0007669"/>
    <property type="project" value="TreeGrafter"/>
</dbReference>
<dbReference type="PANTHER" id="PTHR48070:SF3">
    <property type="entry name" value="ESTERASE DBAE-RELATED"/>
    <property type="match status" value="1"/>
</dbReference>
<dbReference type="InterPro" id="IPR029058">
    <property type="entry name" value="AB_hydrolase_fold"/>
</dbReference>
<dbReference type="SUPFAM" id="SSF53474">
    <property type="entry name" value="alpha/beta-Hydrolases"/>
    <property type="match status" value="1"/>
</dbReference>
<dbReference type="GO" id="GO:0005634">
    <property type="term" value="C:nucleus"/>
    <property type="evidence" value="ECO:0007669"/>
    <property type="project" value="TreeGrafter"/>
</dbReference>
<evidence type="ECO:0000256" key="2">
    <source>
        <dbReference type="ARBA" id="ARBA00022801"/>
    </source>
</evidence>
<dbReference type="GO" id="GO:0044550">
    <property type="term" value="P:secondary metabolite biosynthetic process"/>
    <property type="evidence" value="ECO:0007669"/>
    <property type="project" value="TreeGrafter"/>
</dbReference>
<evidence type="ECO:0000313" key="5">
    <source>
        <dbReference type="Proteomes" id="UP000286045"/>
    </source>
</evidence>
<evidence type="ECO:0000313" key="4">
    <source>
        <dbReference type="EMBL" id="RWA07486.1"/>
    </source>
</evidence>
<reference evidence="4 5" key="1">
    <citation type="submission" date="2018-12" db="EMBL/GenBank/DDBJ databases">
        <title>Draft genome sequence of Xylaria grammica IHI A82.</title>
        <authorList>
            <person name="Buettner E."/>
            <person name="Kellner H."/>
        </authorList>
    </citation>
    <scope>NUCLEOTIDE SEQUENCE [LARGE SCALE GENOMIC DNA]</scope>
    <source>
        <strain evidence="4 5">IHI A82</strain>
    </source>
</reference>
<dbReference type="Proteomes" id="UP000286045">
    <property type="component" value="Unassembled WGS sequence"/>
</dbReference>
<feature type="domain" description="Serine hydrolase" evidence="3">
    <location>
        <begin position="19"/>
        <end position="227"/>
    </location>
</feature>
<dbReference type="STRING" id="363999.A0A439CZE7"/>
<keyword evidence="5" id="KW-1185">Reference proteome</keyword>
<comment type="caution">
    <text evidence="4">The sequence shown here is derived from an EMBL/GenBank/DDBJ whole genome shotgun (WGS) entry which is preliminary data.</text>
</comment>
<dbReference type="InterPro" id="IPR005645">
    <property type="entry name" value="FSH-like_dom"/>
</dbReference>
<protein>
    <recommendedName>
        <fullName evidence="3">Serine hydrolase domain-containing protein</fullName>
    </recommendedName>
</protein>
<evidence type="ECO:0000256" key="1">
    <source>
        <dbReference type="ARBA" id="ARBA00005863"/>
    </source>
</evidence>
<sequence>MTAQQVEPLGNRGDPIPHKTLLCIHGAGSSGDIFRIQLTKLRTALQHEFDFVFANGPHLSSPGPGVLPWFEGAGPYYSWFKEEDVTMEQRVEQINDAVHHAISQWDANKKSPHSRIVGVLAFSEGSLATTLLLWQQKMSRVSWLPTLHFAVLICCFFRREATQYISADVGEDEKALINVPTLHIHGRRDFCLAGARRLVANHYLPEYARVIEFDGSHHVPSMRHDVETAVKGILDYTRVIPNE</sequence>
<accession>A0A439CZE7</accession>
<name>A0A439CZE7_9PEZI</name>
<proteinExistence type="inferred from homology"/>
<dbReference type="Gene3D" id="3.40.50.1820">
    <property type="entry name" value="alpha/beta hydrolase"/>
    <property type="match status" value="1"/>
</dbReference>
<dbReference type="InterPro" id="IPR050593">
    <property type="entry name" value="LovG"/>
</dbReference>
<keyword evidence="2" id="KW-0378">Hydrolase</keyword>
<dbReference type="PANTHER" id="PTHR48070">
    <property type="entry name" value="ESTERASE OVCA2"/>
    <property type="match status" value="1"/>
</dbReference>
<dbReference type="GO" id="GO:0016787">
    <property type="term" value="F:hydrolase activity"/>
    <property type="evidence" value="ECO:0007669"/>
    <property type="project" value="UniProtKB-KW"/>
</dbReference>
<organism evidence="4 5">
    <name type="scientific">Xylaria grammica</name>
    <dbReference type="NCBI Taxonomy" id="363999"/>
    <lineage>
        <taxon>Eukaryota</taxon>
        <taxon>Fungi</taxon>
        <taxon>Dikarya</taxon>
        <taxon>Ascomycota</taxon>
        <taxon>Pezizomycotina</taxon>
        <taxon>Sordariomycetes</taxon>
        <taxon>Xylariomycetidae</taxon>
        <taxon>Xylariales</taxon>
        <taxon>Xylariaceae</taxon>
        <taxon>Xylaria</taxon>
    </lineage>
</organism>
<gene>
    <name evidence="4" type="ORF">EKO27_g7608</name>
</gene>
<dbReference type="EMBL" id="RYZI01000255">
    <property type="protein sequence ID" value="RWA07486.1"/>
    <property type="molecule type" value="Genomic_DNA"/>
</dbReference>
<comment type="similarity">
    <text evidence="1">Belongs to the LovG family.</text>
</comment>